<evidence type="ECO:0008006" key="5">
    <source>
        <dbReference type="Google" id="ProtNLM"/>
    </source>
</evidence>
<sequence length="94" mass="10974">MPFVGLVSDPRWEPPEGNGDGDKDRSNRMWRIPWSLIFWVLLLVGLMLLVPIVGHAISEFVGYLLLCFNVALGFWRFDRWCAKQYWAGLRDYQA</sequence>
<protein>
    <recommendedName>
        <fullName evidence="5">Transmembrane protein</fullName>
    </recommendedName>
</protein>
<dbReference type="AlphaFoldDB" id="A0A9X3MT21"/>
<keyword evidence="4" id="KW-1185">Reference proteome</keyword>
<reference evidence="3" key="1">
    <citation type="submission" date="2022-10" db="EMBL/GenBank/DDBJ databases">
        <title>The WGS of Solirubrobacter ginsenosidimutans DSM 21036.</title>
        <authorList>
            <person name="Jiang Z."/>
        </authorList>
    </citation>
    <scope>NUCLEOTIDE SEQUENCE</scope>
    <source>
        <strain evidence="3">DSM 21036</strain>
    </source>
</reference>
<accession>A0A9X3MT21</accession>
<feature type="compositionally biased region" description="Basic and acidic residues" evidence="1">
    <location>
        <begin position="10"/>
        <end position="27"/>
    </location>
</feature>
<proteinExistence type="predicted"/>
<evidence type="ECO:0000313" key="3">
    <source>
        <dbReference type="EMBL" id="MDA0162124.1"/>
    </source>
</evidence>
<dbReference type="RefSeq" id="WP_270041361.1">
    <property type="nucleotide sequence ID" value="NZ_JAPDOD010000016.1"/>
</dbReference>
<evidence type="ECO:0000256" key="1">
    <source>
        <dbReference type="SAM" id="MobiDB-lite"/>
    </source>
</evidence>
<dbReference type="Proteomes" id="UP001149140">
    <property type="component" value="Unassembled WGS sequence"/>
</dbReference>
<keyword evidence="2" id="KW-0812">Transmembrane</keyword>
<evidence type="ECO:0000256" key="2">
    <source>
        <dbReference type="SAM" id="Phobius"/>
    </source>
</evidence>
<evidence type="ECO:0000313" key="4">
    <source>
        <dbReference type="Proteomes" id="UP001149140"/>
    </source>
</evidence>
<keyword evidence="2" id="KW-0472">Membrane</keyword>
<feature type="transmembrane region" description="Helical" evidence="2">
    <location>
        <begin position="60"/>
        <end position="77"/>
    </location>
</feature>
<feature type="transmembrane region" description="Helical" evidence="2">
    <location>
        <begin position="32"/>
        <end position="54"/>
    </location>
</feature>
<organism evidence="3 4">
    <name type="scientific">Solirubrobacter ginsenosidimutans</name>
    <dbReference type="NCBI Taxonomy" id="490573"/>
    <lineage>
        <taxon>Bacteria</taxon>
        <taxon>Bacillati</taxon>
        <taxon>Actinomycetota</taxon>
        <taxon>Thermoleophilia</taxon>
        <taxon>Solirubrobacterales</taxon>
        <taxon>Solirubrobacteraceae</taxon>
        <taxon>Solirubrobacter</taxon>
    </lineage>
</organism>
<name>A0A9X3MT21_9ACTN</name>
<comment type="caution">
    <text evidence="3">The sequence shown here is derived from an EMBL/GenBank/DDBJ whole genome shotgun (WGS) entry which is preliminary data.</text>
</comment>
<feature type="region of interest" description="Disordered" evidence="1">
    <location>
        <begin position="1"/>
        <end position="27"/>
    </location>
</feature>
<dbReference type="EMBL" id="JAPDOD010000016">
    <property type="protein sequence ID" value="MDA0162124.1"/>
    <property type="molecule type" value="Genomic_DNA"/>
</dbReference>
<keyword evidence="2" id="KW-1133">Transmembrane helix</keyword>
<gene>
    <name evidence="3" type="ORF">OM076_17760</name>
</gene>